<dbReference type="InterPro" id="IPR036390">
    <property type="entry name" value="WH_DNA-bd_sf"/>
</dbReference>
<keyword evidence="4" id="KW-0804">Transcription</keyword>
<keyword evidence="3 6" id="KW-0238">DNA-binding</keyword>
<gene>
    <name evidence="6" type="ORF">DFR30_2320</name>
</gene>
<evidence type="ECO:0000313" key="7">
    <source>
        <dbReference type="Proteomes" id="UP000295707"/>
    </source>
</evidence>
<dbReference type="GO" id="GO:0003677">
    <property type="term" value="F:DNA binding"/>
    <property type="evidence" value="ECO:0007669"/>
    <property type="project" value="UniProtKB-KW"/>
</dbReference>
<evidence type="ECO:0000256" key="1">
    <source>
        <dbReference type="ARBA" id="ARBA00009437"/>
    </source>
</evidence>
<dbReference type="PROSITE" id="PS50931">
    <property type="entry name" value="HTH_LYSR"/>
    <property type="match status" value="1"/>
</dbReference>
<proteinExistence type="inferred from homology"/>
<dbReference type="Pfam" id="PF00126">
    <property type="entry name" value="HTH_1"/>
    <property type="match status" value="1"/>
</dbReference>
<dbReference type="InterPro" id="IPR000847">
    <property type="entry name" value="LysR_HTH_N"/>
</dbReference>
<dbReference type="Gene3D" id="3.40.190.290">
    <property type="match status" value="1"/>
</dbReference>
<dbReference type="EMBL" id="SMFX01000001">
    <property type="protein sequence ID" value="TCK19027.1"/>
    <property type="molecule type" value="Genomic_DNA"/>
</dbReference>
<organism evidence="6 7">
    <name type="scientific">Thiogranum longum</name>
    <dbReference type="NCBI Taxonomy" id="1537524"/>
    <lineage>
        <taxon>Bacteria</taxon>
        <taxon>Pseudomonadati</taxon>
        <taxon>Pseudomonadota</taxon>
        <taxon>Gammaproteobacteria</taxon>
        <taxon>Chromatiales</taxon>
        <taxon>Ectothiorhodospiraceae</taxon>
        <taxon>Thiogranum</taxon>
    </lineage>
</organism>
<comment type="caution">
    <text evidence="6">The sequence shown here is derived from an EMBL/GenBank/DDBJ whole genome shotgun (WGS) entry which is preliminary data.</text>
</comment>
<dbReference type="AlphaFoldDB" id="A0A4R1HAP7"/>
<dbReference type="FunFam" id="1.10.10.10:FF:000001">
    <property type="entry name" value="LysR family transcriptional regulator"/>
    <property type="match status" value="1"/>
</dbReference>
<dbReference type="SUPFAM" id="SSF53850">
    <property type="entry name" value="Periplasmic binding protein-like II"/>
    <property type="match status" value="1"/>
</dbReference>
<dbReference type="Pfam" id="PF03466">
    <property type="entry name" value="LysR_substrate"/>
    <property type="match status" value="1"/>
</dbReference>
<evidence type="ECO:0000256" key="2">
    <source>
        <dbReference type="ARBA" id="ARBA00023015"/>
    </source>
</evidence>
<dbReference type="PANTHER" id="PTHR30537:SF80">
    <property type="entry name" value="TRANSCRIPTIONAL REGULATOR"/>
    <property type="match status" value="1"/>
</dbReference>
<reference evidence="6 7" key="1">
    <citation type="submission" date="2019-03" db="EMBL/GenBank/DDBJ databases">
        <title>Genomic Encyclopedia of Type Strains, Phase IV (KMG-IV): sequencing the most valuable type-strain genomes for metagenomic binning, comparative biology and taxonomic classification.</title>
        <authorList>
            <person name="Goeker M."/>
        </authorList>
    </citation>
    <scope>NUCLEOTIDE SEQUENCE [LARGE SCALE GENOMIC DNA]</scope>
    <source>
        <strain evidence="6 7">DSM 19610</strain>
    </source>
</reference>
<dbReference type="SUPFAM" id="SSF46785">
    <property type="entry name" value="Winged helix' DNA-binding domain"/>
    <property type="match status" value="1"/>
</dbReference>
<name>A0A4R1HAP7_9GAMM</name>
<feature type="domain" description="HTH lysR-type" evidence="5">
    <location>
        <begin position="1"/>
        <end position="53"/>
    </location>
</feature>
<dbReference type="Proteomes" id="UP000295707">
    <property type="component" value="Unassembled WGS sequence"/>
</dbReference>
<dbReference type="Gene3D" id="1.10.10.10">
    <property type="entry name" value="Winged helix-like DNA-binding domain superfamily/Winged helix DNA-binding domain"/>
    <property type="match status" value="1"/>
</dbReference>
<evidence type="ECO:0000256" key="4">
    <source>
        <dbReference type="ARBA" id="ARBA00023163"/>
    </source>
</evidence>
<dbReference type="InterPro" id="IPR036388">
    <property type="entry name" value="WH-like_DNA-bd_sf"/>
</dbReference>
<dbReference type="FunFam" id="3.40.190.290:FF:000001">
    <property type="entry name" value="Transcriptional regulator, LysR family"/>
    <property type="match status" value="1"/>
</dbReference>
<evidence type="ECO:0000259" key="5">
    <source>
        <dbReference type="PROSITE" id="PS50931"/>
    </source>
</evidence>
<dbReference type="CDD" id="cd08422">
    <property type="entry name" value="PBP2_CrgA_like"/>
    <property type="match status" value="1"/>
</dbReference>
<sequence>MSIFRRVVETGSFSAVARETRFSQPTVSKHIAALEERLGIRLLNRSTRQLNLTEAGREYYEHCVRVLDDLAEAEASVGRAKSQPTGTLRVSTPIAFGRLQILPHLWKFLAAYPDLKIDLLMDDHNVDLVKEGVDVVIRMGPMASSTLIAQKIGDCARVTVASPEYLATRGEPKKPADLKDHDCLVFTLLSTRNEWHFNGHKGVEKSYVNGRFSTNSPDAVREAVLAGMGIAVTPLWLIEGCVEQGRLKVILGDYKPTPMEVHAAYPDRRFVPGKVRYFIDHVRTTLDSSVTSVH</sequence>
<protein>
    <submittedName>
        <fullName evidence="6">DNA-binding transcriptional LysR family regulator</fullName>
    </submittedName>
</protein>
<dbReference type="GO" id="GO:0003700">
    <property type="term" value="F:DNA-binding transcription factor activity"/>
    <property type="evidence" value="ECO:0007669"/>
    <property type="project" value="InterPro"/>
</dbReference>
<evidence type="ECO:0000313" key="6">
    <source>
        <dbReference type="EMBL" id="TCK19027.1"/>
    </source>
</evidence>
<keyword evidence="2" id="KW-0805">Transcription regulation</keyword>
<dbReference type="InterPro" id="IPR058163">
    <property type="entry name" value="LysR-type_TF_proteobact-type"/>
</dbReference>
<dbReference type="InterPro" id="IPR005119">
    <property type="entry name" value="LysR_subst-bd"/>
</dbReference>
<evidence type="ECO:0000256" key="3">
    <source>
        <dbReference type="ARBA" id="ARBA00023125"/>
    </source>
</evidence>
<dbReference type="RefSeq" id="WP_207891888.1">
    <property type="nucleotide sequence ID" value="NZ_SMFX01000001.1"/>
</dbReference>
<keyword evidence="7" id="KW-1185">Reference proteome</keyword>
<dbReference type="PRINTS" id="PR00039">
    <property type="entry name" value="HTHLYSR"/>
</dbReference>
<dbReference type="PANTHER" id="PTHR30537">
    <property type="entry name" value="HTH-TYPE TRANSCRIPTIONAL REGULATOR"/>
    <property type="match status" value="1"/>
</dbReference>
<comment type="similarity">
    <text evidence="1">Belongs to the LysR transcriptional regulatory family.</text>
</comment>
<accession>A0A4R1HAP7</accession>